<dbReference type="EMBL" id="JACCDE010000047">
    <property type="protein sequence ID" value="NYS80270.1"/>
    <property type="molecule type" value="Genomic_DNA"/>
</dbReference>
<dbReference type="Pfam" id="PF19040">
    <property type="entry name" value="SGNH"/>
    <property type="match status" value="1"/>
</dbReference>
<dbReference type="AlphaFoldDB" id="A0A7Z0LX28"/>
<name>A0A7Z0LX28_9GAMM</name>
<dbReference type="PANTHER" id="PTHR23028:SF53">
    <property type="entry name" value="ACYL_TRANSF_3 DOMAIN-CONTAINING PROTEIN"/>
    <property type="match status" value="1"/>
</dbReference>
<dbReference type="Proteomes" id="UP000526892">
    <property type="component" value="Unassembled WGS sequence"/>
</dbReference>
<keyword evidence="4" id="KW-0012">Acyltransferase</keyword>
<feature type="transmembrane region" description="Helical" evidence="1">
    <location>
        <begin position="194"/>
        <end position="216"/>
    </location>
</feature>
<evidence type="ECO:0000256" key="1">
    <source>
        <dbReference type="SAM" id="Phobius"/>
    </source>
</evidence>
<feature type="transmembrane region" description="Helical" evidence="1">
    <location>
        <begin position="9"/>
        <end position="26"/>
    </location>
</feature>
<gene>
    <name evidence="4" type="ORF">HZS80_21660</name>
</gene>
<evidence type="ECO:0000313" key="4">
    <source>
        <dbReference type="EMBL" id="NYS80270.1"/>
    </source>
</evidence>
<feature type="domain" description="SGNH" evidence="3">
    <location>
        <begin position="405"/>
        <end position="649"/>
    </location>
</feature>
<organism evidence="4 5">
    <name type="scientific">Vreelandella glaciei</name>
    <dbReference type="NCBI Taxonomy" id="186761"/>
    <lineage>
        <taxon>Bacteria</taxon>
        <taxon>Pseudomonadati</taxon>
        <taxon>Pseudomonadota</taxon>
        <taxon>Gammaproteobacteria</taxon>
        <taxon>Oceanospirillales</taxon>
        <taxon>Halomonadaceae</taxon>
        <taxon>Vreelandella</taxon>
    </lineage>
</organism>
<evidence type="ECO:0000259" key="3">
    <source>
        <dbReference type="Pfam" id="PF19040"/>
    </source>
</evidence>
<keyword evidence="1" id="KW-0472">Membrane</keyword>
<dbReference type="InterPro" id="IPR050879">
    <property type="entry name" value="Acyltransferase_3"/>
</dbReference>
<feature type="transmembrane region" description="Helical" evidence="1">
    <location>
        <begin position="349"/>
        <end position="368"/>
    </location>
</feature>
<dbReference type="InterPro" id="IPR002656">
    <property type="entry name" value="Acyl_transf_3_dom"/>
</dbReference>
<feature type="transmembrane region" description="Helical" evidence="1">
    <location>
        <begin position="146"/>
        <end position="163"/>
    </location>
</feature>
<dbReference type="Pfam" id="PF01757">
    <property type="entry name" value="Acyl_transf_3"/>
    <property type="match status" value="1"/>
</dbReference>
<dbReference type="InterPro" id="IPR043968">
    <property type="entry name" value="SGNH"/>
</dbReference>
<comment type="caution">
    <text evidence="4">The sequence shown here is derived from an EMBL/GenBank/DDBJ whole genome shotgun (WGS) entry which is preliminary data.</text>
</comment>
<keyword evidence="5" id="KW-1185">Reference proteome</keyword>
<keyword evidence="1" id="KW-0812">Transmembrane</keyword>
<evidence type="ECO:0000259" key="2">
    <source>
        <dbReference type="Pfam" id="PF01757"/>
    </source>
</evidence>
<dbReference type="PANTHER" id="PTHR23028">
    <property type="entry name" value="ACETYLTRANSFERASE"/>
    <property type="match status" value="1"/>
</dbReference>
<keyword evidence="4" id="KW-0808">Transferase</keyword>
<dbReference type="GO" id="GO:0009103">
    <property type="term" value="P:lipopolysaccharide biosynthetic process"/>
    <property type="evidence" value="ECO:0007669"/>
    <property type="project" value="TreeGrafter"/>
</dbReference>
<dbReference type="GO" id="GO:0016747">
    <property type="term" value="F:acyltransferase activity, transferring groups other than amino-acyl groups"/>
    <property type="evidence" value="ECO:0007669"/>
    <property type="project" value="InterPro"/>
</dbReference>
<feature type="transmembrane region" description="Helical" evidence="1">
    <location>
        <begin position="250"/>
        <end position="268"/>
    </location>
</feature>
<feature type="transmembrane region" description="Helical" evidence="1">
    <location>
        <begin position="228"/>
        <end position="244"/>
    </location>
</feature>
<feature type="transmembrane region" description="Helical" evidence="1">
    <location>
        <begin position="168"/>
        <end position="188"/>
    </location>
</feature>
<protein>
    <submittedName>
        <fullName evidence="4">Acyltransferase</fullName>
    </submittedName>
</protein>
<proteinExistence type="predicted"/>
<keyword evidence="1" id="KW-1133">Transmembrane helix</keyword>
<accession>A0A7Z0LX28</accession>
<evidence type="ECO:0000313" key="5">
    <source>
        <dbReference type="Proteomes" id="UP000526892"/>
    </source>
</evidence>
<dbReference type="GO" id="GO:0016020">
    <property type="term" value="C:membrane"/>
    <property type="evidence" value="ECO:0007669"/>
    <property type="project" value="TreeGrafter"/>
</dbReference>
<feature type="transmembrane region" description="Helical" evidence="1">
    <location>
        <begin position="311"/>
        <end position="329"/>
    </location>
</feature>
<sequence length="652" mass="73697">MNGFRTDINGLRAWAVVAVVLFHFGVPGFDGGFIGVDVFFVISGFLMTGIILGKLLTPNRESSFSLLGFYLARARRIIPALMALCIALLILGWYFLPTYDYRMLATHVITALLFISNIKFWREAGYFDPASHEKLLLHTWSLSVEWQFYLLFPIVLMVLWKLWPNRRFIGVLLLAGFVISLGLSIAITRVNPGAAFYLLPTRAWEMLAGSLVYFYANQLRPAQGIARTLEIFGFTLILASILLFDGNTPWPGWQAMMPVLGTVMVLLASRSNSFLTGTIIAQWLGKASYSIYLWHWPLSVGLIYLELHGDWFATLMSLMLTLLLGWVSWRFVEQSIQRGLMSFRSSQQIILTGLLVLLIAIPALAVRINDGVEGRFKQEIEAIFAEAQNANPRRSECIGSVSTPTPGCTYGGDSLGVIVIGDSHAQSVIRSVENALPSKELHVLDWTISSCPTIFGIKHTGRDDGSCEDFFKKVYAESLQLDREIPMLIVNRISSYFEGPNEPDRAHEVPTPKRYISNPYQYRSESFYREMQQGIIDTACAFSEHRDVFMLRPIPELKLNVPRVMGRAALLGRETRVWISLEEYEQRHLVAWKAQDRAAEECGITMLDPRPYLCGDDRCWGDINGIPVYTDDDHLSERGGQLLTPLFRKMFE</sequence>
<dbReference type="RefSeq" id="WP_179917292.1">
    <property type="nucleotide sequence ID" value="NZ_JACCDE010000047.1"/>
</dbReference>
<feature type="transmembrane region" description="Helical" evidence="1">
    <location>
        <begin position="32"/>
        <end position="56"/>
    </location>
</feature>
<feature type="domain" description="Acyltransferase 3" evidence="2">
    <location>
        <begin position="7"/>
        <end position="329"/>
    </location>
</feature>
<reference evidence="4 5" key="1">
    <citation type="journal article" date="2003" name="Extremophiles">
        <title>Halomonas glaciei sp. nov. isolated from fast ice of Adelie Land, Antarctica.</title>
        <authorList>
            <person name="Reddy G.S."/>
            <person name="Raghavan P.U."/>
            <person name="Sarita N.B."/>
            <person name="Prakash J.S."/>
            <person name="Nagesh N."/>
            <person name="Delille D."/>
            <person name="Shivaji S."/>
        </authorList>
    </citation>
    <scope>NUCLEOTIDE SEQUENCE [LARGE SCALE GENOMIC DNA]</scope>
    <source>
        <strain evidence="4 5">DD39</strain>
    </source>
</reference>
<feature type="transmembrane region" description="Helical" evidence="1">
    <location>
        <begin position="77"/>
        <end position="96"/>
    </location>
</feature>